<reference evidence="12" key="2">
    <citation type="submission" date="2021-04" db="EMBL/GenBank/DDBJ databases">
        <authorList>
            <person name="Gilroy R."/>
        </authorList>
    </citation>
    <scope>NUCLEOTIDE SEQUENCE</scope>
    <source>
        <strain evidence="12">USASDec5-558</strain>
    </source>
</reference>
<evidence type="ECO:0000256" key="2">
    <source>
        <dbReference type="ARBA" id="ARBA00022763"/>
    </source>
</evidence>
<gene>
    <name evidence="12" type="ORF">H9850_06970</name>
</gene>
<dbReference type="PANTHER" id="PTHR47964:SF1">
    <property type="entry name" value="ATP-DEPENDENT DNA HELICASE HOMOLOG RECG, CHLOROPLASTIC"/>
    <property type="match status" value="1"/>
</dbReference>
<dbReference type="InterPro" id="IPR047112">
    <property type="entry name" value="RecG/Mfd"/>
</dbReference>
<evidence type="ECO:0000256" key="5">
    <source>
        <dbReference type="ARBA" id="ARBA00022840"/>
    </source>
</evidence>
<keyword evidence="6" id="KW-0238">DNA-binding</keyword>
<sequence>MLGQDAQYANMSVSSINGVAEQTCKKLDKLGLFTFYDLIFNLPFRYEDRTYIQALKQPRSIEDPCNVLLTITSEPVERRKTVEFSACDHEGTKCKIIFFHAAPFIIENLKIGTTVLAWGKIKISVFNGYTNRSIVHPQIDFINEGMISLPLKLSPVYHLTAGLKQTRLRKITEQVLQHLANHPLQEILPVSLNPFRLTLSEALLDVHNPLPKADHSEVLLPNLNSFKRICFEELVAYMLCIMSLRAQQKSKNATPIELKEETHQKLLSTLPFTPTAAQDRVFHEIMQDCGTDNAMNRLVHGDVGSGKTLVAAMVMLQVAANGYQAALLAPTELLAQQHQQKLGQFFAPLGIEVALITGSMKKKERDTVFAQAESGSVKIFVGTHALFQKNIHYQHLALVIIDEQHRFGVDQREALLNKAPPELSAHELLMTATPIPRSLQQALFADTAVSTIDMLPQGRSPIITAVLSQSRDREVIERLRYFCSQGNQAYWVCPLIEENEVLDATSAKERYQTLNALLPELRIGLLHAQLKEKEKNDTMRQFMSGELNILVATTIIEVGVDVPNATVMVIESADRLGLAQLHQLRGRVGRGNKQSFCLLLHRDPPDPNIATPVEMERFDRAMARMQIMRTSTNGFEIANEDLRMRGAGEFFGTNQTGKENFRFADFNRDCFMLPQAKDAAKKLFGIDQATTKKLIWRWFPAVLDEIQHQHLDSLAQESTSVSANTSDSADTNDSSTSAGAEASANAAESASTTTPN</sequence>
<dbReference type="InterPro" id="IPR014001">
    <property type="entry name" value="Helicase_ATP-bd"/>
</dbReference>
<feature type="domain" description="Helicase ATP-binding" evidence="10">
    <location>
        <begin position="288"/>
        <end position="452"/>
    </location>
</feature>
<feature type="domain" description="Helicase C-terminal" evidence="11">
    <location>
        <begin position="485"/>
        <end position="643"/>
    </location>
</feature>
<dbReference type="Gene3D" id="3.40.50.300">
    <property type="entry name" value="P-loop containing nucleotide triphosphate hydrolases"/>
    <property type="match status" value="2"/>
</dbReference>
<keyword evidence="7" id="KW-0234">DNA repair</keyword>
<dbReference type="GO" id="GO:0003678">
    <property type="term" value="F:DNA helicase activity"/>
    <property type="evidence" value="ECO:0007669"/>
    <property type="project" value="TreeGrafter"/>
</dbReference>
<dbReference type="GO" id="GO:0016787">
    <property type="term" value="F:hydrolase activity"/>
    <property type="evidence" value="ECO:0007669"/>
    <property type="project" value="UniProtKB-KW"/>
</dbReference>
<dbReference type="SUPFAM" id="SSF50249">
    <property type="entry name" value="Nucleic acid-binding proteins"/>
    <property type="match status" value="1"/>
</dbReference>
<dbReference type="AlphaFoldDB" id="A0A9D1WFB8"/>
<organism evidence="12 13">
    <name type="scientific">Candidatus Anaerobiospirillum pullistercoris</name>
    <dbReference type="NCBI Taxonomy" id="2838452"/>
    <lineage>
        <taxon>Bacteria</taxon>
        <taxon>Pseudomonadati</taxon>
        <taxon>Pseudomonadota</taxon>
        <taxon>Gammaproteobacteria</taxon>
        <taxon>Aeromonadales</taxon>
        <taxon>Succinivibrionaceae</taxon>
        <taxon>Anaerobiospirillum</taxon>
    </lineage>
</organism>
<dbReference type="SUPFAM" id="SSF52540">
    <property type="entry name" value="P-loop containing nucleoside triphosphate hydrolases"/>
    <property type="match status" value="2"/>
</dbReference>
<dbReference type="InterPro" id="IPR001650">
    <property type="entry name" value="Helicase_C-like"/>
</dbReference>
<comment type="caution">
    <text evidence="12">The sequence shown here is derived from an EMBL/GenBank/DDBJ whole genome shotgun (WGS) entry which is preliminary data.</text>
</comment>
<protein>
    <recommendedName>
        <fullName evidence="8">Probable DNA 3'-5' helicase RecG</fullName>
    </recommendedName>
</protein>
<evidence type="ECO:0000256" key="1">
    <source>
        <dbReference type="ARBA" id="ARBA00022741"/>
    </source>
</evidence>
<dbReference type="Proteomes" id="UP000886829">
    <property type="component" value="Unassembled WGS sequence"/>
</dbReference>
<dbReference type="PANTHER" id="PTHR47964">
    <property type="entry name" value="ATP-DEPENDENT DNA HELICASE HOMOLOG RECG, CHLOROPLASTIC"/>
    <property type="match status" value="1"/>
</dbReference>
<keyword evidence="3" id="KW-0378">Hydrolase</keyword>
<keyword evidence="5" id="KW-0067">ATP-binding</keyword>
<accession>A0A9D1WFB8</accession>
<evidence type="ECO:0000313" key="12">
    <source>
        <dbReference type="EMBL" id="HIX57197.1"/>
    </source>
</evidence>
<evidence type="ECO:0000259" key="10">
    <source>
        <dbReference type="PROSITE" id="PS51192"/>
    </source>
</evidence>
<keyword evidence="2" id="KW-0227">DNA damage</keyword>
<dbReference type="InterPro" id="IPR027417">
    <property type="entry name" value="P-loop_NTPase"/>
</dbReference>
<dbReference type="InterPro" id="IPR045562">
    <property type="entry name" value="RecG_dom3_C"/>
</dbReference>
<name>A0A9D1WFB8_9GAMM</name>
<dbReference type="GO" id="GO:0006281">
    <property type="term" value="P:DNA repair"/>
    <property type="evidence" value="ECO:0007669"/>
    <property type="project" value="UniProtKB-KW"/>
</dbReference>
<evidence type="ECO:0000256" key="7">
    <source>
        <dbReference type="ARBA" id="ARBA00023204"/>
    </source>
</evidence>
<dbReference type="Pfam" id="PF00270">
    <property type="entry name" value="DEAD"/>
    <property type="match status" value="1"/>
</dbReference>
<evidence type="ECO:0000313" key="13">
    <source>
        <dbReference type="Proteomes" id="UP000886829"/>
    </source>
</evidence>
<dbReference type="Pfam" id="PF19833">
    <property type="entry name" value="RecG_dom3_C"/>
    <property type="match status" value="1"/>
</dbReference>
<dbReference type="Pfam" id="PF17191">
    <property type="entry name" value="RecG_wedge"/>
    <property type="match status" value="1"/>
</dbReference>
<dbReference type="PROSITE" id="PS51192">
    <property type="entry name" value="HELICASE_ATP_BIND_1"/>
    <property type="match status" value="1"/>
</dbReference>
<dbReference type="GO" id="GO:0003677">
    <property type="term" value="F:DNA binding"/>
    <property type="evidence" value="ECO:0007669"/>
    <property type="project" value="UniProtKB-KW"/>
</dbReference>
<dbReference type="Pfam" id="PF00271">
    <property type="entry name" value="Helicase_C"/>
    <property type="match status" value="1"/>
</dbReference>
<evidence type="ECO:0000256" key="3">
    <source>
        <dbReference type="ARBA" id="ARBA00022801"/>
    </source>
</evidence>
<proteinExistence type="predicted"/>
<dbReference type="EMBL" id="DXEV01000137">
    <property type="protein sequence ID" value="HIX57197.1"/>
    <property type="molecule type" value="Genomic_DNA"/>
</dbReference>
<evidence type="ECO:0000256" key="6">
    <source>
        <dbReference type="ARBA" id="ARBA00023125"/>
    </source>
</evidence>
<dbReference type="InterPro" id="IPR033454">
    <property type="entry name" value="RecG_wedge"/>
</dbReference>
<feature type="compositionally biased region" description="Low complexity" evidence="9">
    <location>
        <begin position="722"/>
        <end position="756"/>
    </location>
</feature>
<dbReference type="InterPro" id="IPR012340">
    <property type="entry name" value="NA-bd_OB-fold"/>
</dbReference>
<dbReference type="SMART" id="SM00487">
    <property type="entry name" value="DEXDc"/>
    <property type="match status" value="1"/>
</dbReference>
<evidence type="ECO:0000256" key="4">
    <source>
        <dbReference type="ARBA" id="ARBA00022806"/>
    </source>
</evidence>
<evidence type="ECO:0000256" key="8">
    <source>
        <dbReference type="ARBA" id="ARBA00049819"/>
    </source>
</evidence>
<dbReference type="CDD" id="cd04488">
    <property type="entry name" value="RecG_wedge_OBF"/>
    <property type="match status" value="1"/>
</dbReference>
<reference evidence="12" key="1">
    <citation type="journal article" date="2021" name="PeerJ">
        <title>Extensive microbial diversity within the chicken gut microbiome revealed by metagenomics and culture.</title>
        <authorList>
            <person name="Gilroy R."/>
            <person name="Ravi A."/>
            <person name="Getino M."/>
            <person name="Pursley I."/>
            <person name="Horton D.L."/>
            <person name="Alikhan N.F."/>
            <person name="Baker D."/>
            <person name="Gharbi K."/>
            <person name="Hall N."/>
            <person name="Watson M."/>
            <person name="Adriaenssens E.M."/>
            <person name="Foster-Nyarko E."/>
            <person name="Jarju S."/>
            <person name="Secka A."/>
            <person name="Antonio M."/>
            <person name="Oren A."/>
            <person name="Chaudhuri R.R."/>
            <person name="La Ragione R."/>
            <person name="Hildebrand F."/>
            <person name="Pallen M.J."/>
        </authorList>
    </citation>
    <scope>NUCLEOTIDE SEQUENCE</scope>
    <source>
        <strain evidence="12">USASDec5-558</strain>
    </source>
</reference>
<dbReference type="PROSITE" id="PS51194">
    <property type="entry name" value="HELICASE_CTER"/>
    <property type="match status" value="1"/>
</dbReference>
<dbReference type="InterPro" id="IPR011545">
    <property type="entry name" value="DEAD/DEAH_box_helicase_dom"/>
</dbReference>
<dbReference type="GO" id="GO:0005524">
    <property type="term" value="F:ATP binding"/>
    <property type="evidence" value="ECO:0007669"/>
    <property type="project" value="UniProtKB-KW"/>
</dbReference>
<evidence type="ECO:0000256" key="9">
    <source>
        <dbReference type="SAM" id="MobiDB-lite"/>
    </source>
</evidence>
<evidence type="ECO:0000259" key="11">
    <source>
        <dbReference type="PROSITE" id="PS51194"/>
    </source>
</evidence>
<dbReference type="SMART" id="SM00490">
    <property type="entry name" value="HELICc"/>
    <property type="match status" value="1"/>
</dbReference>
<keyword evidence="1" id="KW-0547">Nucleotide-binding</keyword>
<keyword evidence="4 12" id="KW-0347">Helicase</keyword>
<feature type="region of interest" description="Disordered" evidence="9">
    <location>
        <begin position="717"/>
        <end position="756"/>
    </location>
</feature>